<protein>
    <submittedName>
        <fullName evidence="8">RDD family protein</fullName>
    </submittedName>
</protein>
<dbReference type="Proteomes" id="UP000614424">
    <property type="component" value="Unassembled WGS sequence"/>
</dbReference>
<sequence length="159" mass="17483">MKTELQNYNNITAETANFWSRALAFIIDGILLFFFSLALIFCAGYVSYLGANGNPVGFLAGFGLFLFLFPVISICLATLYFALLHSWGGRTIGKIFMGIKVESNQGEFLTPGASFLRLTGYFLSALPVGSGFLWAVLDRNHATWHDKLAGSRVVYDCGK</sequence>
<comment type="caution">
    <text evidence="8">The sequence shown here is derived from an EMBL/GenBank/DDBJ whole genome shotgun (WGS) entry which is preliminary data.</text>
</comment>
<feature type="transmembrane region" description="Helical" evidence="6">
    <location>
        <begin position="22"/>
        <end position="46"/>
    </location>
</feature>
<feature type="transmembrane region" description="Helical" evidence="6">
    <location>
        <begin position="58"/>
        <end position="83"/>
    </location>
</feature>
<evidence type="ECO:0000313" key="8">
    <source>
        <dbReference type="EMBL" id="MBC8319047.1"/>
    </source>
</evidence>
<dbReference type="PANTHER" id="PTHR36115">
    <property type="entry name" value="PROLINE-RICH ANTIGEN HOMOLOG-RELATED"/>
    <property type="match status" value="1"/>
</dbReference>
<evidence type="ECO:0000256" key="1">
    <source>
        <dbReference type="ARBA" id="ARBA00004651"/>
    </source>
</evidence>
<evidence type="ECO:0000256" key="6">
    <source>
        <dbReference type="SAM" id="Phobius"/>
    </source>
</evidence>
<dbReference type="AlphaFoldDB" id="A0A8J6NFU2"/>
<organism evidence="8 9">
    <name type="scientific">Candidatus Desulfobia pelagia</name>
    <dbReference type="NCBI Taxonomy" id="2841692"/>
    <lineage>
        <taxon>Bacteria</taxon>
        <taxon>Pseudomonadati</taxon>
        <taxon>Thermodesulfobacteriota</taxon>
        <taxon>Desulfobulbia</taxon>
        <taxon>Desulfobulbales</taxon>
        <taxon>Desulfobulbaceae</taxon>
        <taxon>Candidatus Desulfobia</taxon>
    </lineage>
</organism>
<accession>A0A8J6NFU2</accession>
<feature type="domain" description="RDD" evidence="7">
    <location>
        <begin position="15"/>
        <end position="150"/>
    </location>
</feature>
<gene>
    <name evidence="8" type="ORF">H8E41_14205</name>
</gene>
<evidence type="ECO:0000259" key="7">
    <source>
        <dbReference type="Pfam" id="PF06271"/>
    </source>
</evidence>
<evidence type="ECO:0000313" key="9">
    <source>
        <dbReference type="Proteomes" id="UP000614424"/>
    </source>
</evidence>
<evidence type="ECO:0000256" key="5">
    <source>
        <dbReference type="ARBA" id="ARBA00023136"/>
    </source>
</evidence>
<dbReference type="PANTHER" id="PTHR36115:SF4">
    <property type="entry name" value="MEMBRANE PROTEIN"/>
    <property type="match status" value="1"/>
</dbReference>
<feature type="transmembrane region" description="Helical" evidence="6">
    <location>
        <begin position="118"/>
        <end position="137"/>
    </location>
</feature>
<dbReference type="Pfam" id="PF06271">
    <property type="entry name" value="RDD"/>
    <property type="match status" value="1"/>
</dbReference>
<dbReference type="InterPro" id="IPR010432">
    <property type="entry name" value="RDD"/>
</dbReference>
<dbReference type="GO" id="GO:0005886">
    <property type="term" value="C:plasma membrane"/>
    <property type="evidence" value="ECO:0007669"/>
    <property type="project" value="UniProtKB-SubCell"/>
</dbReference>
<comment type="subcellular location">
    <subcellularLocation>
        <location evidence="1">Cell membrane</location>
        <topology evidence="1">Multi-pass membrane protein</topology>
    </subcellularLocation>
</comment>
<keyword evidence="5 6" id="KW-0472">Membrane</keyword>
<dbReference type="InterPro" id="IPR051791">
    <property type="entry name" value="Pra-immunoreactive"/>
</dbReference>
<evidence type="ECO:0000256" key="4">
    <source>
        <dbReference type="ARBA" id="ARBA00022989"/>
    </source>
</evidence>
<reference evidence="8 9" key="1">
    <citation type="submission" date="2020-08" db="EMBL/GenBank/DDBJ databases">
        <title>Bridging the membrane lipid divide: bacteria of the FCB group superphylum have the potential to synthesize archaeal ether lipids.</title>
        <authorList>
            <person name="Villanueva L."/>
            <person name="Von Meijenfeldt F.A.B."/>
            <person name="Westbye A.B."/>
            <person name="Yadav S."/>
            <person name="Hopmans E.C."/>
            <person name="Dutilh B.E."/>
            <person name="Sinninghe Damste J.S."/>
        </authorList>
    </citation>
    <scope>NUCLEOTIDE SEQUENCE [LARGE SCALE GENOMIC DNA]</scope>
    <source>
        <strain evidence="8">NIOZ-UU47</strain>
    </source>
</reference>
<dbReference type="EMBL" id="JACNJZ010000218">
    <property type="protein sequence ID" value="MBC8319047.1"/>
    <property type="molecule type" value="Genomic_DNA"/>
</dbReference>
<keyword evidence="4 6" id="KW-1133">Transmembrane helix</keyword>
<keyword evidence="2" id="KW-1003">Cell membrane</keyword>
<name>A0A8J6NFU2_9BACT</name>
<keyword evidence="3 6" id="KW-0812">Transmembrane</keyword>
<evidence type="ECO:0000256" key="2">
    <source>
        <dbReference type="ARBA" id="ARBA00022475"/>
    </source>
</evidence>
<evidence type="ECO:0000256" key="3">
    <source>
        <dbReference type="ARBA" id="ARBA00022692"/>
    </source>
</evidence>
<proteinExistence type="predicted"/>